<reference evidence="8" key="1">
    <citation type="journal article" date="2019" name="Sci. Rep.">
        <title>Draft genome of Tanacetum cinerariifolium, the natural source of mosquito coil.</title>
        <authorList>
            <person name="Yamashiro T."/>
            <person name="Shiraishi A."/>
            <person name="Satake H."/>
            <person name="Nakayama K."/>
        </authorList>
    </citation>
    <scope>NUCLEOTIDE SEQUENCE</scope>
</reference>
<keyword evidence="2" id="KW-0548">Nucleotidyltransferase</keyword>
<keyword evidence="3" id="KW-0540">Nuclease</keyword>
<dbReference type="PANTHER" id="PTHR34072">
    <property type="entry name" value="ENZYMATIC POLYPROTEIN-RELATED"/>
    <property type="match status" value="1"/>
</dbReference>
<protein>
    <submittedName>
        <fullName evidence="8">Reverse transcriptase domain-containing protein</fullName>
    </submittedName>
</protein>
<dbReference type="GO" id="GO:0016787">
    <property type="term" value="F:hydrolase activity"/>
    <property type="evidence" value="ECO:0007669"/>
    <property type="project" value="UniProtKB-KW"/>
</dbReference>
<dbReference type="GO" id="GO:0004519">
    <property type="term" value="F:endonuclease activity"/>
    <property type="evidence" value="ECO:0007669"/>
    <property type="project" value="UniProtKB-KW"/>
</dbReference>
<dbReference type="Gene3D" id="3.10.20.370">
    <property type="match status" value="1"/>
</dbReference>
<comment type="caution">
    <text evidence="8">The sequence shown here is derived from an EMBL/GenBank/DDBJ whole genome shotgun (WGS) entry which is preliminary data.</text>
</comment>
<keyword evidence="1" id="KW-0808">Transferase</keyword>
<evidence type="ECO:0000256" key="5">
    <source>
        <dbReference type="ARBA" id="ARBA00022801"/>
    </source>
</evidence>
<dbReference type="PANTHER" id="PTHR34072:SF57">
    <property type="entry name" value="RNA-DIRECTED DNA POLYMERASE"/>
    <property type="match status" value="1"/>
</dbReference>
<evidence type="ECO:0000256" key="2">
    <source>
        <dbReference type="ARBA" id="ARBA00022695"/>
    </source>
</evidence>
<dbReference type="EMBL" id="BKCJ011106267">
    <property type="protein sequence ID" value="GFC86644.1"/>
    <property type="molecule type" value="Genomic_DNA"/>
</dbReference>
<name>A0A699RVA4_TANCI</name>
<dbReference type="Pfam" id="PF17917">
    <property type="entry name" value="RT_RNaseH"/>
    <property type="match status" value="1"/>
</dbReference>
<feature type="domain" description="Reverse transcriptase RNase H-like" evidence="7">
    <location>
        <begin position="2"/>
        <end position="96"/>
    </location>
</feature>
<evidence type="ECO:0000313" key="8">
    <source>
        <dbReference type="EMBL" id="GFC86644.1"/>
    </source>
</evidence>
<dbReference type="AlphaFoldDB" id="A0A699RVA4"/>
<evidence type="ECO:0000259" key="7">
    <source>
        <dbReference type="Pfam" id="PF17917"/>
    </source>
</evidence>
<evidence type="ECO:0000256" key="4">
    <source>
        <dbReference type="ARBA" id="ARBA00022759"/>
    </source>
</evidence>
<accession>A0A699RVA4</accession>
<keyword evidence="5" id="KW-0378">Hydrolase</keyword>
<gene>
    <name evidence="8" type="ORF">Tci_858614</name>
</gene>
<dbReference type="FunFam" id="3.10.20.370:FF:000001">
    <property type="entry name" value="Retrovirus-related Pol polyprotein from transposon 17.6-like protein"/>
    <property type="match status" value="1"/>
</dbReference>
<dbReference type="CDD" id="cd09274">
    <property type="entry name" value="RNase_HI_RT_Ty3"/>
    <property type="match status" value="1"/>
</dbReference>
<organism evidence="8">
    <name type="scientific">Tanacetum cinerariifolium</name>
    <name type="common">Dalmatian daisy</name>
    <name type="synonym">Chrysanthemum cinerariifolium</name>
    <dbReference type="NCBI Taxonomy" id="118510"/>
    <lineage>
        <taxon>Eukaryota</taxon>
        <taxon>Viridiplantae</taxon>
        <taxon>Streptophyta</taxon>
        <taxon>Embryophyta</taxon>
        <taxon>Tracheophyta</taxon>
        <taxon>Spermatophyta</taxon>
        <taxon>Magnoliopsida</taxon>
        <taxon>eudicotyledons</taxon>
        <taxon>Gunneridae</taxon>
        <taxon>Pentapetalae</taxon>
        <taxon>asterids</taxon>
        <taxon>campanulids</taxon>
        <taxon>Asterales</taxon>
        <taxon>Asteraceae</taxon>
        <taxon>Asteroideae</taxon>
        <taxon>Anthemideae</taxon>
        <taxon>Anthemidinae</taxon>
        <taxon>Tanacetum</taxon>
    </lineage>
</organism>
<sequence length="151" mass="17414">MCDASDFAIGAVLGQRHEKHFTPIYYASKTMNDAETNYTTTEKEMLAVVYAFKKFRSYLIMNKSIVHKDHSVLKYLFTKNDAKARLLRWVLLLKEFNFQVLDIKGAENLAADHLSRLENPYENVLDPKEINEKFPLEALSMVTFRGESNAS</sequence>
<keyword evidence="4" id="KW-0255">Endonuclease</keyword>
<dbReference type="SUPFAM" id="SSF56672">
    <property type="entry name" value="DNA/RNA polymerases"/>
    <property type="match status" value="1"/>
</dbReference>
<proteinExistence type="predicted"/>
<evidence type="ECO:0000256" key="3">
    <source>
        <dbReference type="ARBA" id="ARBA00022722"/>
    </source>
</evidence>
<feature type="non-terminal residue" evidence="8">
    <location>
        <position position="151"/>
    </location>
</feature>
<dbReference type="InterPro" id="IPR043502">
    <property type="entry name" value="DNA/RNA_pol_sf"/>
</dbReference>
<keyword evidence="6 8" id="KW-0695">RNA-directed DNA polymerase</keyword>
<evidence type="ECO:0000256" key="6">
    <source>
        <dbReference type="ARBA" id="ARBA00022918"/>
    </source>
</evidence>
<evidence type="ECO:0000256" key="1">
    <source>
        <dbReference type="ARBA" id="ARBA00022679"/>
    </source>
</evidence>
<dbReference type="InterPro" id="IPR041373">
    <property type="entry name" value="RT_RNaseH"/>
</dbReference>
<dbReference type="GO" id="GO:0003964">
    <property type="term" value="F:RNA-directed DNA polymerase activity"/>
    <property type="evidence" value="ECO:0007669"/>
    <property type="project" value="UniProtKB-KW"/>
</dbReference>